<reference evidence="6" key="1">
    <citation type="submission" date="2020-05" db="EMBL/GenBank/DDBJ databases">
        <authorList>
            <person name="Chiriac C."/>
            <person name="Salcher M."/>
            <person name="Ghai R."/>
            <person name="Kavagutti S V."/>
        </authorList>
    </citation>
    <scope>NUCLEOTIDE SEQUENCE</scope>
</reference>
<evidence type="ECO:0000313" key="4">
    <source>
        <dbReference type="EMBL" id="CAB4198590.1"/>
    </source>
</evidence>
<sequence length="231" mass="25631">MSLLTVGNPKLLKGQKKGYLSSVLHFAPATLSGKEVCPKRTAGCTMACLNTAGRGGIFKKGETTNVIQQARIRKTKAFFENRQAFLNELTVEIIKTKTKAEKQGLIPVFRLNGTSDLSWEKYTVANGKNIFQMFPEVQFYDYTKINNRKVKHIPNYHLTFSKADGNDMDVRLALSNGMNVAAVFHKVPETYLGRPVINGDETDLRFLDPKGVIVGLKAKGKAKKDTTGFVV</sequence>
<gene>
    <name evidence="3" type="ORF">UFOVP1066_173</name>
    <name evidence="4" type="ORF">UFOVP1315_164</name>
    <name evidence="5" type="ORF">UFOVP1421_125</name>
    <name evidence="6" type="ORF">UFOVP1525_135</name>
    <name evidence="2" type="ORF">UFOVP909_98</name>
</gene>
<dbReference type="EMBL" id="LR797375">
    <property type="protein sequence ID" value="CAB4211518.1"/>
    <property type="molecule type" value="Genomic_DNA"/>
</dbReference>
<evidence type="ECO:0000313" key="3">
    <source>
        <dbReference type="EMBL" id="CAB4182202.1"/>
    </source>
</evidence>
<dbReference type="EMBL" id="LR797019">
    <property type="protein sequence ID" value="CAB4182202.1"/>
    <property type="molecule type" value="Genomic_DNA"/>
</dbReference>
<evidence type="ECO:0000259" key="1">
    <source>
        <dbReference type="Pfam" id="PF17338"/>
    </source>
</evidence>
<evidence type="ECO:0000313" key="5">
    <source>
        <dbReference type="EMBL" id="CAB4211518.1"/>
    </source>
</evidence>
<dbReference type="InterPro" id="IPR020290">
    <property type="entry name" value="Gp88"/>
</dbReference>
<protein>
    <recommendedName>
        <fullName evidence="1">Gene product 88 domain-containing protein</fullName>
    </recommendedName>
</protein>
<name>A0A6J7XPI4_9CAUD</name>
<evidence type="ECO:0000313" key="2">
    <source>
        <dbReference type="EMBL" id="CAB4170615.1"/>
    </source>
</evidence>
<feature type="domain" description="Gene product 88" evidence="1">
    <location>
        <begin position="3"/>
        <end position="230"/>
    </location>
</feature>
<dbReference type="EMBL" id="LR797272">
    <property type="protein sequence ID" value="CAB4198590.1"/>
    <property type="molecule type" value="Genomic_DNA"/>
</dbReference>
<accession>A0A6J7XPI4</accession>
<dbReference type="EMBL" id="LR798454">
    <property type="protein sequence ID" value="CAB5238631.1"/>
    <property type="molecule type" value="Genomic_DNA"/>
</dbReference>
<dbReference type="Pfam" id="PF17338">
    <property type="entry name" value="GP88"/>
    <property type="match status" value="1"/>
</dbReference>
<proteinExistence type="predicted"/>
<evidence type="ECO:0000313" key="6">
    <source>
        <dbReference type="EMBL" id="CAB5238631.1"/>
    </source>
</evidence>
<dbReference type="EMBL" id="LR796861">
    <property type="protein sequence ID" value="CAB4170615.1"/>
    <property type="molecule type" value="Genomic_DNA"/>
</dbReference>
<organism evidence="6">
    <name type="scientific">uncultured Caudovirales phage</name>
    <dbReference type="NCBI Taxonomy" id="2100421"/>
    <lineage>
        <taxon>Viruses</taxon>
        <taxon>Duplodnaviria</taxon>
        <taxon>Heunggongvirae</taxon>
        <taxon>Uroviricota</taxon>
        <taxon>Caudoviricetes</taxon>
        <taxon>Peduoviridae</taxon>
        <taxon>Maltschvirus</taxon>
        <taxon>Maltschvirus maltsch</taxon>
    </lineage>
</organism>